<feature type="transmembrane region" description="Helical" evidence="1">
    <location>
        <begin position="21"/>
        <end position="41"/>
    </location>
</feature>
<keyword evidence="3" id="KW-1185">Reference proteome</keyword>
<keyword evidence="1" id="KW-0472">Membrane</keyword>
<organism evidence="2 3">
    <name type="scientific">Patella caerulea</name>
    <name type="common">Rayed Mediterranean limpet</name>
    <dbReference type="NCBI Taxonomy" id="87958"/>
    <lineage>
        <taxon>Eukaryota</taxon>
        <taxon>Metazoa</taxon>
        <taxon>Spiralia</taxon>
        <taxon>Lophotrochozoa</taxon>
        <taxon>Mollusca</taxon>
        <taxon>Gastropoda</taxon>
        <taxon>Patellogastropoda</taxon>
        <taxon>Patelloidea</taxon>
        <taxon>Patellidae</taxon>
        <taxon>Patella</taxon>
    </lineage>
</organism>
<comment type="caution">
    <text evidence="2">The sequence shown here is derived from an EMBL/GenBank/DDBJ whole genome shotgun (WGS) entry which is preliminary data.</text>
</comment>
<gene>
    <name evidence="2" type="ORF">SNE40_021723</name>
</gene>
<feature type="transmembrane region" description="Helical" evidence="1">
    <location>
        <begin position="56"/>
        <end position="77"/>
    </location>
</feature>
<keyword evidence="1" id="KW-1133">Transmembrane helix</keyword>
<evidence type="ECO:0000313" key="3">
    <source>
        <dbReference type="Proteomes" id="UP001347796"/>
    </source>
</evidence>
<dbReference type="EMBL" id="JAZGQO010000018">
    <property type="protein sequence ID" value="KAK6167771.1"/>
    <property type="molecule type" value="Genomic_DNA"/>
</dbReference>
<evidence type="ECO:0000256" key="1">
    <source>
        <dbReference type="SAM" id="Phobius"/>
    </source>
</evidence>
<proteinExistence type="predicted"/>
<keyword evidence="1" id="KW-0812">Transmembrane</keyword>
<sequence>MSVFLLTKLFDGVGGYKMTSLVNFLTMTSEITVVVLFGLNYVDMFGLDGHTVSLEWSYYVAIAACVFLFFALVFHAMEASRAAEIIKNVQHRITGLTTPYTLFVDQEP</sequence>
<dbReference type="AlphaFoldDB" id="A0AAN8GCW2"/>
<protein>
    <submittedName>
        <fullName evidence="2">Uncharacterized protein</fullName>
    </submittedName>
</protein>
<name>A0AAN8GCW2_PATCE</name>
<dbReference type="Proteomes" id="UP001347796">
    <property type="component" value="Unassembled WGS sequence"/>
</dbReference>
<evidence type="ECO:0000313" key="2">
    <source>
        <dbReference type="EMBL" id="KAK6167771.1"/>
    </source>
</evidence>
<reference evidence="2 3" key="1">
    <citation type="submission" date="2024-01" db="EMBL/GenBank/DDBJ databases">
        <title>The genome of the rayed Mediterranean limpet Patella caerulea (Linnaeus, 1758).</title>
        <authorList>
            <person name="Anh-Thu Weber A."/>
            <person name="Halstead-Nussloch G."/>
        </authorList>
    </citation>
    <scope>NUCLEOTIDE SEQUENCE [LARGE SCALE GENOMIC DNA]</scope>
    <source>
        <strain evidence="2">AATW-2023a</strain>
        <tissue evidence="2">Whole specimen</tissue>
    </source>
</reference>
<accession>A0AAN8GCW2</accession>